<evidence type="ECO:0008006" key="3">
    <source>
        <dbReference type="Google" id="ProtNLM"/>
    </source>
</evidence>
<keyword evidence="2" id="KW-1185">Reference proteome</keyword>
<organism evidence="1 2">
    <name type="scientific">Polyrhizophydium stewartii</name>
    <dbReference type="NCBI Taxonomy" id="2732419"/>
    <lineage>
        <taxon>Eukaryota</taxon>
        <taxon>Fungi</taxon>
        <taxon>Fungi incertae sedis</taxon>
        <taxon>Chytridiomycota</taxon>
        <taxon>Chytridiomycota incertae sedis</taxon>
        <taxon>Chytridiomycetes</taxon>
        <taxon>Rhizophydiales</taxon>
        <taxon>Rhizophydiales incertae sedis</taxon>
        <taxon>Polyrhizophydium</taxon>
    </lineage>
</organism>
<evidence type="ECO:0000313" key="2">
    <source>
        <dbReference type="Proteomes" id="UP001527925"/>
    </source>
</evidence>
<sequence length="134" mass="14616">MSTAAFRSFPVRALQANLTRGRAALQAMPPQLTKVTVNFAEGCPSRAALENFYVNELPRIYHHNQHIKFATTDTDAAESCSIQLAMGERTERLDLAMCQTPEEIYKRMMQRVHLHSSSSAAAPAAPADAPAASA</sequence>
<dbReference type="EMBL" id="JADGIZ020000016">
    <property type="protein sequence ID" value="KAL2916482.1"/>
    <property type="molecule type" value="Genomic_DNA"/>
</dbReference>
<accession>A0ABR4NAE2</accession>
<dbReference type="Proteomes" id="UP001527925">
    <property type="component" value="Unassembled WGS sequence"/>
</dbReference>
<proteinExistence type="predicted"/>
<gene>
    <name evidence="1" type="ORF">HK105_203915</name>
</gene>
<comment type="caution">
    <text evidence="1">The sequence shown here is derived from an EMBL/GenBank/DDBJ whole genome shotgun (WGS) entry which is preliminary data.</text>
</comment>
<evidence type="ECO:0000313" key="1">
    <source>
        <dbReference type="EMBL" id="KAL2916482.1"/>
    </source>
</evidence>
<name>A0ABR4NAE2_9FUNG</name>
<protein>
    <recommendedName>
        <fullName evidence="3">Ribosomal protein/NADH dehydrogenase domain-containing protein</fullName>
    </recommendedName>
</protein>
<reference evidence="1 2" key="1">
    <citation type="submission" date="2023-09" db="EMBL/GenBank/DDBJ databases">
        <title>Pangenome analysis of Batrachochytrium dendrobatidis and related Chytrids.</title>
        <authorList>
            <person name="Yacoub M.N."/>
            <person name="Stajich J.E."/>
            <person name="James T.Y."/>
        </authorList>
    </citation>
    <scope>NUCLEOTIDE SEQUENCE [LARGE SCALE GENOMIC DNA]</scope>
    <source>
        <strain evidence="1 2">JEL0888</strain>
    </source>
</reference>